<keyword evidence="1" id="KW-0732">Signal</keyword>
<accession>A0ABD2N1J2</accession>
<protein>
    <submittedName>
        <fullName evidence="2">Uncharacterized protein</fullName>
    </submittedName>
</protein>
<evidence type="ECO:0000256" key="1">
    <source>
        <dbReference type="SAM" id="SignalP"/>
    </source>
</evidence>
<feature type="chain" id="PRO_5044818551" evidence="1">
    <location>
        <begin position="18"/>
        <end position="186"/>
    </location>
</feature>
<evidence type="ECO:0000313" key="2">
    <source>
        <dbReference type="EMBL" id="KAL3272360.1"/>
    </source>
</evidence>
<name>A0ABD2N1J2_9CUCU</name>
<comment type="caution">
    <text evidence="2">The sequence shown here is derived from an EMBL/GenBank/DDBJ whole genome shotgun (WGS) entry which is preliminary data.</text>
</comment>
<dbReference type="PANTHER" id="PTHR21398:SF22">
    <property type="entry name" value="IP12060P-RELATED"/>
    <property type="match status" value="1"/>
</dbReference>
<reference evidence="2 3" key="1">
    <citation type="journal article" date="2021" name="BMC Biol.">
        <title>Horizontally acquired antibacterial genes associated with adaptive radiation of ladybird beetles.</title>
        <authorList>
            <person name="Li H.S."/>
            <person name="Tang X.F."/>
            <person name="Huang Y.H."/>
            <person name="Xu Z.Y."/>
            <person name="Chen M.L."/>
            <person name="Du X.Y."/>
            <person name="Qiu B.Y."/>
            <person name="Chen P.T."/>
            <person name="Zhang W."/>
            <person name="Slipinski A."/>
            <person name="Escalona H.E."/>
            <person name="Waterhouse R.M."/>
            <person name="Zwick A."/>
            <person name="Pang H."/>
        </authorList>
    </citation>
    <scope>NUCLEOTIDE SEQUENCE [LARGE SCALE GENOMIC DNA]</scope>
    <source>
        <strain evidence="2">SYSU2018</strain>
    </source>
</reference>
<dbReference type="Pfam" id="PF07841">
    <property type="entry name" value="DM4_12"/>
    <property type="match status" value="1"/>
</dbReference>
<organism evidence="2 3">
    <name type="scientific">Cryptolaemus montrouzieri</name>
    <dbReference type="NCBI Taxonomy" id="559131"/>
    <lineage>
        <taxon>Eukaryota</taxon>
        <taxon>Metazoa</taxon>
        <taxon>Ecdysozoa</taxon>
        <taxon>Arthropoda</taxon>
        <taxon>Hexapoda</taxon>
        <taxon>Insecta</taxon>
        <taxon>Pterygota</taxon>
        <taxon>Neoptera</taxon>
        <taxon>Endopterygota</taxon>
        <taxon>Coleoptera</taxon>
        <taxon>Polyphaga</taxon>
        <taxon>Cucujiformia</taxon>
        <taxon>Coccinelloidea</taxon>
        <taxon>Coccinellidae</taxon>
        <taxon>Scymninae</taxon>
        <taxon>Scymnini</taxon>
        <taxon>Cryptolaemus</taxon>
    </lineage>
</organism>
<evidence type="ECO:0000313" key="3">
    <source>
        <dbReference type="Proteomes" id="UP001516400"/>
    </source>
</evidence>
<sequence>MKLFLFLILSFIGFSIANDADFKIENWKFHFVPGTGMGVFMALALPLGGPYKNAYLAYNFEANYEVPGNQTFFEYPPILGRNIDRKLIYTALETKLRSNGYFGKACLLRVICELSSSHTVLHANGFLGDLLHIIFTPSSSDNGDLEGDYEIAEEVGRQLKDCSKYSKKCSTSFLDLITWIEKSTEN</sequence>
<keyword evidence="3" id="KW-1185">Reference proteome</keyword>
<dbReference type="Proteomes" id="UP001516400">
    <property type="component" value="Unassembled WGS sequence"/>
</dbReference>
<proteinExistence type="predicted"/>
<dbReference type="SMART" id="SM00718">
    <property type="entry name" value="DM4_12"/>
    <property type="match status" value="1"/>
</dbReference>
<dbReference type="InterPro" id="IPR006631">
    <property type="entry name" value="DM4_12"/>
</dbReference>
<dbReference type="PANTHER" id="PTHR21398">
    <property type="entry name" value="AGAP007094-PA"/>
    <property type="match status" value="1"/>
</dbReference>
<feature type="signal peptide" evidence="1">
    <location>
        <begin position="1"/>
        <end position="17"/>
    </location>
</feature>
<dbReference type="AlphaFoldDB" id="A0ABD2N1J2"/>
<gene>
    <name evidence="2" type="ORF">HHI36_013839</name>
</gene>
<dbReference type="EMBL" id="JABFTP020000062">
    <property type="protein sequence ID" value="KAL3272360.1"/>
    <property type="molecule type" value="Genomic_DNA"/>
</dbReference>